<feature type="domain" description="Pyridine nucleotide-disulphide oxidoreductase dimerisation" evidence="13">
    <location>
        <begin position="406"/>
        <end position="510"/>
    </location>
</feature>
<evidence type="ECO:0000256" key="3">
    <source>
        <dbReference type="ARBA" id="ARBA00004496"/>
    </source>
</evidence>
<dbReference type="PANTHER" id="PTHR22912:SF93">
    <property type="entry name" value="SOLUBLE PYRIDINE NUCLEOTIDE TRANSHYDROGENASE"/>
    <property type="match status" value="1"/>
</dbReference>
<dbReference type="Pfam" id="PF02852">
    <property type="entry name" value="Pyr_redox_dim"/>
    <property type="match status" value="1"/>
</dbReference>
<evidence type="ECO:0000259" key="14">
    <source>
        <dbReference type="Pfam" id="PF07992"/>
    </source>
</evidence>
<sequence length="534" mass="55813">MAGPAILLWVLGTAGGRTLPGVFDLAVLGAGPTGITAAVKSAQLGRRAILIDDPGTGAKVQVGGPSGLFSKALRDVSKKLNVNTLRSMGMLDSAIWAQAQALCREIALVETQNTVRRLQRAGVPRIQGAASFAELRPDGTVVLRCRMRDGSDLLINTQRALVATGSKAWAAPGVPLDGRRVLDSDSISKLTYLPTSVCITGSGIIAIEFAKIFAALGAKVVLLVRGSSLDSALGKFGMDPSFGGEVLSSLLEGGVELRFNTEVVPGSFVVPSSLSAPIQLRVRSTKPTEPCDATDACAELRCDCYMLAAGRDPNTAELALDRIGASVSSKGALVVDRTLCALPERVWGAGDVLGPPSLASTGVQQATAAVDEMFGARGTRSAMHAGGADLRPAALVGNPFRYAVGIWTTPEMAYFGQSAQHAASMGIDAVEGLARYADTLRGHVNRCKFGTLKLIVETRTGAVIGVFLFGDEACELVHYGMELVANERTVFDVRDTMFAAVTFHELFTLAADDAIAKLAERGSGAEVVARGLRG</sequence>
<dbReference type="Pfam" id="PF07992">
    <property type="entry name" value="Pyr_redox_2"/>
    <property type="match status" value="1"/>
</dbReference>
<feature type="signal peptide" evidence="12">
    <location>
        <begin position="1"/>
        <end position="16"/>
    </location>
</feature>
<proteinExistence type="predicted"/>
<dbReference type="EMBL" id="JAGTXO010000001">
    <property type="protein sequence ID" value="KAG8470454.1"/>
    <property type="molecule type" value="Genomic_DNA"/>
</dbReference>
<dbReference type="GO" id="GO:0003957">
    <property type="term" value="F:NAD(P)+ transhydrogenase (Si-specific) activity"/>
    <property type="evidence" value="ECO:0007669"/>
    <property type="project" value="UniProtKB-EC"/>
</dbReference>
<dbReference type="SUPFAM" id="SSF55424">
    <property type="entry name" value="FAD/NAD-linked reductases, dimerisation (C-terminal) domain"/>
    <property type="match status" value="1"/>
</dbReference>
<dbReference type="PANTHER" id="PTHR22912">
    <property type="entry name" value="DISULFIDE OXIDOREDUCTASE"/>
    <property type="match status" value="1"/>
</dbReference>
<feature type="domain" description="FAD/NAD(P)-binding" evidence="14">
    <location>
        <begin position="23"/>
        <end position="366"/>
    </location>
</feature>
<comment type="cofactor">
    <cofactor evidence="1">
        <name>FAD</name>
        <dbReference type="ChEBI" id="CHEBI:57692"/>
    </cofactor>
</comment>
<feature type="chain" id="PRO_5035270324" description="NAD(P)(+) transhydrogenase (Si-specific)" evidence="12">
    <location>
        <begin position="17"/>
        <end position="534"/>
    </location>
</feature>
<dbReference type="PRINTS" id="PR00411">
    <property type="entry name" value="PNDRDTASEI"/>
</dbReference>
<evidence type="ECO:0000313" key="15">
    <source>
        <dbReference type="EMBL" id="KAG8470454.1"/>
    </source>
</evidence>
<evidence type="ECO:0000256" key="11">
    <source>
        <dbReference type="ARBA" id="ARBA00031183"/>
    </source>
</evidence>
<dbReference type="GO" id="GO:0004148">
    <property type="term" value="F:dihydrolipoyl dehydrogenase (NADH) activity"/>
    <property type="evidence" value="ECO:0007669"/>
    <property type="project" value="TreeGrafter"/>
</dbReference>
<evidence type="ECO:0000256" key="12">
    <source>
        <dbReference type="SAM" id="SignalP"/>
    </source>
</evidence>
<dbReference type="InterPro" id="IPR016156">
    <property type="entry name" value="FAD/NAD-linked_Rdtase_dimer_sf"/>
</dbReference>
<keyword evidence="8" id="KW-0521">NADP</keyword>
<evidence type="ECO:0000256" key="7">
    <source>
        <dbReference type="ARBA" id="ARBA00022827"/>
    </source>
</evidence>
<evidence type="ECO:0000256" key="6">
    <source>
        <dbReference type="ARBA" id="ARBA00022630"/>
    </source>
</evidence>
<accession>A0A8J6CF89</accession>
<keyword evidence="9" id="KW-0560">Oxidoreductase</keyword>
<reference evidence="15" key="1">
    <citation type="submission" date="2021-05" db="EMBL/GenBank/DDBJ databases">
        <title>The genome of the haptophyte Pavlova lutheri (Diacronema luteri, Pavlovales) - a model for lipid biosynthesis in eukaryotic algae.</title>
        <authorList>
            <person name="Hulatt C.J."/>
            <person name="Posewitz M.C."/>
        </authorList>
    </citation>
    <scope>NUCLEOTIDE SEQUENCE</scope>
    <source>
        <strain evidence="15">NIVA-4/92</strain>
    </source>
</reference>
<evidence type="ECO:0000256" key="1">
    <source>
        <dbReference type="ARBA" id="ARBA00001974"/>
    </source>
</evidence>
<evidence type="ECO:0000313" key="16">
    <source>
        <dbReference type="Proteomes" id="UP000751190"/>
    </source>
</evidence>
<evidence type="ECO:0000256" key="8">
    <source>
        <dbReference type="ARBA" id="ARBA00022857"/>
    </source>
</evidence>
<dbReference type="InterPro" id="IPR004099">
    <property type="entry name" value="Pyr_nucl-diS_OxRdtase_dimer"/>
</dbReference>
<dbReference type="PRINTS" id="PR00368">
    <property type="entry name" value="FADPNR"/>
</dbReference>
<keyword evidence="7" id="KW-0274">FAD</keyword>
<evidence type="ECO:0000256" key="5">
    <source>
        <dbReference type="ARBA" id="ARBA00022490"/>
    </source>
</evidence>
<gene>
    <name evidence="15" type="ORF">KFE25_008875</name>
</gene>
<name>A0A8J6CF89_DIALT</name>
<dbReference type="InterPro" id="IPR023753">
    <property type="entry name" value="FAD/NAD-binding_dom"/>
</dbReference>
<keyword evidence="10" id="KW-0520">NAD</keyword>
<dbReference type="GO" id="GO:0005829">
    <property type="term" value="C:cytosol"/>
    <property type="evidence" value="ECO:0007669"/>
    <property type="project" value="TreeGrafter"/>
</dbReference>
<dbReference type="Gene3D" id="3.50.50.60">
    <property type="entry name" value="FAD/NAD(P)-binding domain"/>
    <property type="match status" value="2"/>
</dbReference>
<dbReference type="AlphaFoldDB" id="A0A8J6CF89"/>
<dbReference type="SUPFAM" id="SSF51905">
    <property type="entry name" value="FAD/NAD(P)-binding domain"/>
    <property type="match status" value="1"/>
</dbReference>
<evidence type="ECO:0000256" key="9">
    <source>
        <dbReference type="ARBA" id="ARBA00023002"/>
    </source>
</evidence>
<keyword evidence="5" id="KW-0963">Cytoplasm</keyword>
<dbReference type="Gene3D" id="3.30.390.30">
    <property type="match status" value="1"/>
</dbReference>
<evidence type="ECO:0000256" key="4">
    <source>
        <dbReference type="ARBA" id="ARBA00012772"/>
    </source>
</evidence>
<keyword evidence="12" id="KW-0732">Signal</keyword>
<organism evidence="15 16">
    <name type="scientific">Diacronema lutheri</name>
    <name type="common">Unicellular marine alga</name>
    <name type="synonym">Monochrysis lutheri</name>
    <dbReference type="NCBI Taxonomy" id="2081491"/>
    <lineage>
        <taxon>Eukaryota</taxon>
        <taxon>Haptista</taxon>
        <taxon>Haptophyta</taxon>
        <taxon>Pavlovophyceae</taxon>
        <taxon>Pavlovales</taxon>
        <taxon>Pavlovaceae</taxon>
        <taxon>Diacronema</taxon>
    </lineage>
</organism>
<dbReference type="Proteomes" id="UP000751190">
    <property type="component" value="Unassembled WGS sequence"/>
</dbReference>
<comment type="function">
    <text evidence="2">Conversion of NADPH, generated by peripheral catabolic pathways, to NADH, which can enter the respiratory chain for energy generation.</text>
</comment>
<evidence type="ECO:0000259" key="13">
    <source>
        <dbReference type="Pfam" id="PF02852"/>
    </source>
</evidence>
<evidence type="ECO:0000256" key="2">
    <source>
        <dbReference type="ARBA" id="ARBA00002842"/>
    </source>
</evidence>
<dbReference type="InterPro" id="IPR050151">
    <property type="entry name" value="Class-I_Pyr_Nuc-Dis_Oxidored"/>
</dbReference>
<keyword evidence="6" id="KW-0285">Flavoprotein</keyword>
<dbReference type="OMA" id="LIHIGQM"/>
<evidence type="ECO:0000256" key="10">
    <source>
        <dbReference type="ARBA" id="ARBA00023027"/>
    </source>
</evidence>
<dbReference type="GO" id="GO:0006103">
    <property type="term" value="P:2-oxoglutarate metabolic process"/>
    <property type="evidence" value="ECO:0007669"/>
    <property type="project" value="TreeGrafter"/>
</dbReference>
<comment type="subcellular location">
    <subcellularLocation>
        <location evidence="3">Cytoplasm</location>
    </subcellularLocation>
</comment>
<dbReference type="InterPro" id="IPR036188">
    <property type="entry name" value="FAD/NAD-bd_sf"/>
</dbReference>
<protein>
    <recommendedName>
        <fullName evidence="4">NAD(P)(+) transhydrogenase (Si-specific)</fullName>
        <ecNumber evidence="4">1.6.1.1</ecNumber>
    </recommendedName>
    <alternativeName>
        <fullName evidence="11">NAD(P)(+) transhydrogenase [B-specific]</fullName>
    </alternativeName>
</protein>
<dbReference type="OrthoDB" id="361797at2759"/>
<keyword evidence="16" id="KW-1185">Reference proteome</keyword>
<dbReference type="GO" id="GO:0050660">
    <property type="term" value="F:flavin adenine dinucleotide binding"/>
    <property type="evidence" value="ECO:0007669"/>
    <property type="project" value="TreeGrafter"/>
</dbReference>
<dbReference type="EC" id="1.6.1.1" evidence="4"/>
<comment type="caution">
    <text evidence="15">The sequence shown here is derived from an EMBL/GenBank/DDBJ whole genome shotgun (WGS) entry which is preliminary data.</text>
</comment>